<evidence type="ECO:0000256" key="6">
    <source>
        <dbReference type="ARBA" id="ARBA00023242"/>
    </source>
</evidence>
<dbReference type="PROSITE" id="PS00036">
    <property type="entry name" value="BZIP_BASIC"/>
    <property type="match status" value="1"/>
</dbReference>
<evidence type="ECO:0000259" key="8">
    <source>
        <dbReference type="PROSITE" id="PS50217"/>
    </source>
</evidence>
<feature type="compositionally biased region" description="Low complexity" evidence="7">
    <location>
        <begin position="272"/>
        <end position="293"/>
    </location>
</feature>
<keyword evidence="6" id="KW-0539">Nucleus</keyword>
<dbReference type="FunFam" id="1.20.5.170:FF:000053">
    <property type="entry name" value="BZIP transcription factor AtfA"/>
    <property type="match status" value="1"/>
</dbReference>
<dbReference type="CDD" id="cd14687">
    <property type="entry name" value="bZIP_ATF2"/>
    <property type="match status" value="1"/>
</dbReference>
<evidence type="ECO:0000313" key="9">
    <source>
        <dbReference type="EMBL" id="QLQ80549.1"/>
    </source>
</evidence>
<comment type="subcellular location">
    <subcellularLocation>
        <location evidence="1">Nucleus</location>
    </subcellularLocation>
</comment>
<feature type="compositionally biased region" description="Polar residues" evidence="7">
    <location>
        <begin position="232"/>
        <end position="262"/>
    </location>
</feature>
<dbReference type="InterPro" id="IPR046347">
    <property type="entry name" value="bZIP_sf"/>
</dbReference>
<dbReference type="PANTHER" id="PTHR19304">
    <property type="entry name" value="CYCLIC-AMP RESPONSE ELEMENT BINDING PROTEIN"/>
    <property type="match status" value="1"/>
</dbReference>
<dbReference type="PROSITE" id="PS50217">
    <property type="entry name" value="BZIP"/>
    <property type="match status" value="1"/>
</dbReference>
<keyword evidence="10" id="KW-1185">Reference proteome</keyword>
<dbReference type="InterPro" id="IPR004827">
    <property type="entry name" value="bZIP"/>
</dbReference>
<evidence type="ECO:0000256" key="1">
    <source>
        <dbReference type="ARBA" id="ARBA00004123"/>
    </source>
</evidence>
<keyword evidence="3" id="KW-0805">Transcription regulation</keyword>
<dbReference type="SUPFAM" id="SSF57959">
    <property type="entry name" value="Leucine zipper domain"/>
    <property type="match status" value="1"/>
</dbReference>
<dbReference type="Gene3D" id="1.20.5.170">
    <property type="match status" value="1"/>
</dbReference>
<comment type="similarity">
    <text evidence="2">Belongs to the bZIP family.</text>
</comment>
<reference evidence="9 10" key="1">
    <citation type="submission" date="2020-06" db="EMBL/GenBank/DDBJ databases">
        <title>The yeast mating-type switching endonuclease HO is a domesticated member of an unorthodox homing genetic element family.</title>
        <authorList>
            <person name="Coughlan A.Y."/>
            <person name="Lombardi L."/>
            <person name="Braun-Galleani S."/>
            <person name="Martos A.R."/>
            <person name="Galeote V."/>
            <person name="Bigey F."/>
            <person name="Dequin S."/>
            <person name="Byrne K.P."/>
            <person name="Wolfe K.H."/>
        </authorList>
    </citation>
    <scope>NUCLEOTIDE SEQUENCE [LARGE SCALE GENOMIC DNA]</scope>
    <source>
        <strain evidence="9 10">CBS2947</strain>
    </source>
</reference>
<sequence length="410" mass="45900">MMIDEQERHVQHGNGPIPIGYRSSVGSQQLPNGPVEQQHSAYGEPLLPTGFLGTENGGIETNNGSHKWHEGDSRNIMSAMSMNHPFSQHMLTDPLIHENLSPFFQPFGIDASHLPLTNPPIFQSSLTRFDEPVRRRRISISNGQISQLGEDLETVENLYNTQPPPLPQRFDQQNVKPQFYEPAPTIDGGKNGFVHMRDESGIQQKMANPVGKLPPWEAPAVKDEKIVANLLDSSDNRNGITNPSTTSVPLPPNGISNPNATSVPIPPDGIMSRTPSSSSSTSTSYYGQNSYSSKHYRPQEPIPGTNAWKRARLLERNRIAASKCRQRKKVAQLQLQKDYDILTKENKIIKKKLDYYEKLVSKFKKFSETHLKKCSGSDSQSFSIIEEMLMIDSDIREVDNDGLVVKMEDN</sequence>
<organism evidence="9 10">
    <name type="scientific">Torulaspora globosa</name>
    <dbReference type="NCBI Taxonomy" id="48254"/>
    <lineage>
        <taxon>Eukaryota</taxon>
        <taxon>Fungi</taxon>
        <taxon>Dikarya</taxon>
        <taxon>Ascomycota</taxon>
        <taxon>Saccharomycotina</taxon>
        <taxon>Saccharomycetes</taxon>
        <taxon>Saccharomycetales</taxon>
        <taxon>Saccharomycetaceae</taxon>
        <taxon>Torulaspora</taxon>
    </lineage>
</organism>
<feature type="region of interest" description="Disordered" evidence="7">
    <location>
        <begin position="232"/>
        <end position="304"/>
    </location>
</feature>
<dbReference type="InterPro" id="IPR051027">
    <property type="entry name" value="bZIP_transcription_factors"/>
</dbReference>
<dbReference type="AlphaFoldDB" id="A0A7H9HTA3"/>
<feature type="domain" description="BZIP" evidence="8">
    <location>
        <begin position="309"/>
        <end position="370"/>
    </location>
</feature>
<dbReference type="GO" id="GO:0001228">
    <property type="term" value="F:DNA-binding transcription activator activity, RNA polymerase II-specific"/>
    <property type="evidence" value="ECO:0007669"/>
    <property type="project" value="UniProtKB-ARBA"/>
</dbReference>
<keyword evidence="4" id="KW-0238">DNA-binding</keyword>
<evidence type="ECO:0000256" key="7">
    <source>
        <dbReference type="SAM" id="MobiDB-lite"/>
    </source>
</evidence>
<dbReference type="OrthoDB" id="295274at2759"/>
<name>A0A7H9HTA3_9SACH</name>
<dbReference type="GO" id="GO:0005634">
    <property type="term" value="C:nucleus"/>
    <property type="evidence" value="ECO:0007669"/>
    <property type="project" value="UniProtKB-SubCell"/>
</dbReference>
<dbReference type="Pfam" id="PF00170">
    <property type="entry name" value="bZIP_1"/>
    <property type="match status" value="1"/>
</dbReference>
<evidence type="ECO:0000256" key="5">
    <source>
        <dbReference type="ARBA" id="ARBA00023163"/>
    </source>
</evidence>
<evidence type="ECO:0000256" key="3">
    <source>
        <dbReference type="ARBA" id="ARBA00023015"/>
    </source>
</evidence>
<dbReference type="EMBL" id="CP059270">
    <property type="protein sequence ID" value="QLQ80549.1"/>
    <property type="molecule type" value="Genomic_DNA"/>
</dbReference>
<proteinExistence type="inferred from homology"/>
<gene>
    <name evidence="9" type="ORF">HG537_0D05500</name>
</gene>
<evidence type="ECO:0000256" key="4">
    <source>
        <dbReference type="ARBA" id="ARBA00023125"/>
    </source>
</evidence>
<dbReference type="Proteomes" id="UP000510647">
    <property type="component" value="Chromosome 4"/>
</dbReference>
<protein>
    <recommendedName>
        <fullName evidence="8">BZIP domain-containing protein</fullName>
    </recommendedName>
</protein>
<dbReference type="SMART" id="SM00338">
    <property type="entry name" value="BRLZ"/>
    <property type="match status" value="1"/>
</dbReference>
<evidence type="ECO:0000256" key="2">
    <source>
        <dbReference type="ARBA" id="ARBA00007163"/>
    </source>
</evidence>
<evidence type="ECO:0000313" key="10">
    <source>
        <dbReference type="Proteomes" id="UP000510647"/>
    </source>
</evidence>
<accession>A0A7H9HTA3</accession>
<dbReference type="GO" id="GO:0043565">
    <property type="term" value="F:sequence-specific DNA binding"/>
    <property type="evidence" value="ECO:0007669"/>
    <property type="project" value="UniProtKB-ARBA"/>
</dbReference>
<keyword evidence="5" id="KW-0804">Transcription</keyword>